<evidence type="ECO:0000256" key="1">
    <source>
        <dbReference type="ARBA" id="ARBA00004141"/>
    </source>
</evidence>
<feature type="transmembrane region" description="Helical" evidence="8">
    <location>
        <begin position="298"/>
        <end position="319"/>
    </location>
</feature>
<dbReference type="Pfam" id="PF00209">
    <property type="entry name" value="SNF"/>
    <property type="match status" value="2"/>
</dbReference>
<dbReference type="InterPro" id="IPR000175">
    <property type="entry name" value="Na/ntran_symport"/>
</dbReference>
<comment type="subcellular location">
    <subcellularLocation>
        <location evidence="1">Membrane</location>
        <topology evidence="1">Multi-pass membrane protein</topology>
    </subcellularLocation>
</comment>
<dbReference type="NCBIfam" id="NF037979">
    <property type="entry name" value="Na_transp"/>
    <property type="match status" value="1"/>
</dbReference>
<feature type="region of interest" description="Disordered" evidence="7">
    <location>
        <begin position="520"/>
        <end position="576"/>
    </location>
</feature>
<dbReference type="PROSITE" id="PS50267">
    <property type="entry name" value="NA_NEUROTRAN_SYMP_3"/>
    <property type="match status" value="1"/>
</dbReference>
<keyword evidence="3 6" id="KW-0812">Transmembrane</keyword>
<sequence>MSTQTALPQGGKASREQFATRWAFIFAAIGSAVGLGNIWRFPYVAYENGGGAFIVPYLIALLTAGIPLLFFDYAIGHRFKGSPPLAFKRLSKWTESIGWWQVLICFVIGVYYAAIIAYAAMYTWFSFGERWGEDPEVFFFGEYLQVPEGVAPTLEFVPAVFWPMLAVWLILLVVLGAGVKKGIAMASLIGIPVLATMFIILVIVALFLPGAPEGLNALFTPNWSVLTDPQVWIAAYGQIFFSLSVGFGIMITYSSYLKRRTNLTGSGLMVGFSNSSFEVLAGIGVFSALGFMAQANGVAVADVVTNGIGLAFIAFPTIISQAPAGALIGVLFFGSLVFAGFTSLISILEVVVSAVKDKLGWSRVTTVTVVVGVAGIISLLLFSTTSGINVLDVTDAFANSFGIVGAALVAVVTVSWVLRRLDRMVSHLNAVSSFRVGWIYKALVAVVLPIVLAYIWISDVVLKATEGYGDLPAWFVGTFGWGMSIALVVVAVLLSLLPWSQKSALHSELNDNLGPESVIGDEGLVGATTGDRTVRGGHGGQSGQGRHADAPSRPQHAGSAERPHSPTHPEHPEKGV</sequence>
<feature type="transmembrane region" description="Helical" evidence="8">
    <location>
        <begin position="473"/>
        <end position="497"/>
    </location>
</feature>
<proteinExistence type="inferred from homology"/>
<dbReference type="InterPro" id="IPR037272">
    <property type="entry name" value="SNS_sf"/>
</dbReference>
<dbReference type="PANTHER" id="PTHR42948">
    <property type="entry name" value="TRANSPORTER"/>
    <property type="match status" value="1"/>
</dbReference>
<evidence type="ECO:0000256" key="2">
    <source>
        <dbReference type="ARBA" id="ARBA00022448"/>
    </source>
</evidence>
<dbReference type="PANTHER" id="PTHR42948:SF1">
    <property type="entry name" value="TRANSPORTER"/>
    <property type="match status" value="1"/>
</dbReference>
<dbReference type="EMBL" id="JBHSEN010000001">
    <property type="protein sequence ID" value="MFC4428689.1"/>
    <property type="molecule type" value="Genomic_DNA"/>
</dbReference>
<name>A0ABV8XSX4_9MICC</name>
<keyword evidence="10" id="KW-1185">Reference proteome</keyword>
<feature type="transmembrane region" description="Helical" evidence="8">
    <location>
        <begin position="22"/>
        <end position="41"/>
    </location>
</feature>
<evidence type="ECO:0000256" key="8">
    <source>
        <dbReference type="SAM" id="Phobius"/>
    </source>
</evidence>
<reference evidence="10" key="1">
    <citation type="journal article" date="2019" name="Int. J. Syst. Evol. Microbiol.">
        <title>The Global Catalogue of Microorganisms (GCM) 10K type strain sequencing project: providing services to taxonomists for standard genome sequencing and annotation.</title>
        <authorList>
            <consortium name="The Broad Institute Genomics Platform"/>
            <consortium name="The Broad Institute Genome Sequencing Center for Infectious Disease"/>
            <person name="Wu L."/>
            <person name="Ma J."/>
        </authorList>
    </citation>
    <scope>NUCLEOTIDE SEQUENCE [LARGE SCALE GENOMIC DNA]</scope>
    <source>
        <strain evidence="10">CGMCC 1.12125</strain>
    </source>
</reference>
<evidence type="ECO:0000256" key="7">
    <source>
        <dbReference type="SAM" id="MobiDB-lite"/>
    </source>
</evidence>
<keyword evidence="2 6" id="KW-0813">Transport</keyword>
<gene>
    <name evidence="9" type="ORF">ACFO0K_03225</name>
</gene>
<dbReference type="SUPFAM" id="SSF161070">
    <property type="entry name" value="SNF-like"/>
    <property type="match status" value="1"/>
</dbReference>
<evidence type="ECO:0000313" key="10">
    <source>
        <dbReference type="Proteomes" id="UP001595965"/>
    </source>
</evidence>
<comment type="similarity">
    <text evidence="6">Belongs to the sodium:neurotransmitter symporter (SNF) (TC 2.A.22) family.</text>
</comment>
<accession>A0ABV8XSX4</accession>
<feature type="transmembrane region" description="Helical" evidence="8">
    <location>
        <begin position="325"/>
        <end position="352"/>
    </location>
</feature>
<feature type="transmembrane region" description="Helical" evidence="8">
    <location>
        <begin position="97"/>
        <end position="125"/>
    </location>
</feature>
<dbReference type="Proteomes" id="UP001595965">
    <property type="component" value="Unassembled WGS sequence"/>
</dbReference>
<feature type="transmembrane region" description="Helical" evidence="8">
    <location>
        <begin position="396"/>
        <end position="418"/>
    </location>
</feature>
<keyword evidence="4 8" id="KW-1133">Transmembrane helix</keyword>
<organism evidence="9 10">
    <name type="scientific">Citricoccus alkalitolerans</name>
    <dbReference type="NCBI Taxonomy" id="246603"/>
    <lineage>
        <taxon>Bacteria</taxon>
        <taxon>Bacillati</taxon>
        <taxon>Actinomycetota</taxon>
        <taxon>Actinomycetes</taxon>
        <taxon>Micrococcales</taxon>
        <taxon>Micrococcaceae</taxon>
        <taxon>Citricoccus</taxon>
    </lineage>
</organism>
<protein>
    <recommendedName>
        <fullName evidence="6">Transporter</fullName>
    </recommendedName>
</protein>
<dbReference type="CDD" id="cd10334">
    <property type="entry name" value="SLC6sbd_u1"/>
    <property type="match status" value="1"/>
</dbReference>
<dbReference type="RefSeq" id="WP_344229658.1">
    <property type="nucleotide sequence ID" value="NZ_BAAALH010000002.1"/>
</dbReference>
<comment type="caution">
    <text evidence="9">The sequence shown here is derived from an EMBL/GenBank/DDBJ whole genome shotgun (WGS) entry which is preliminary data.</text>
</comment>
<feature type="compositionally biased region" description="Basic and acidic residues" evidence="7">
    <location>
        <begin position="559"/>
        <end position="576"/>
    </location>
</feature>
<evidence type="ECO:0000256" key="3">
    <source>
        <dbReference type="ARBA" id="ARBA00022692"/>
    </source>
</evidence>
<dbReference type="PROSITE" id="PS00610">
    <property type="entry name" value="NA_NEUROTRAN_SYMP_1"/>
    <property type="match status" value="1"/>
</dbReference>
<evidence type="ECO:0000256" key="5">
    <source>
        <dbReference type="ARBA" id="ARBA00023136"/>
    </source>
</evidence>
<feature type="transmembrane region" description="Helical" evidence="8">
    <location>
        <begin position="191"/>
        <end position="211"/>
    </location>
</feature>
<feature type="transmembrane region" description="Helical" evidence="8">
    <location>
        <begin position="438"/>
        <end position="457"/>
    </location>
</feature>
<evidence type="ECO:0000313" key="9">
    <source>
        <dbReference type="EMBL" id="MFC4428689.1"/>
    </source>
</evidence>
<feature type="transmembrane region" description="Helical" evidence="8">
    <location>
        <begin position="160"/>
        <end position="179"/>
    </location>
</feature>
<feature type="transmembrane region" description="Helical" evidence="8">
    <location>
        <begin position="53"/>
        <end position="76"/>
    </location>
</feature>
<feature type="transmembrane region" description="Helical" evidence="8">
    <location>
        <begin position="231"/>
        <end position="253"/>
    </location>
</feature>
<evidence type="ECO:0000256" key="6">
    <source>
        <dbReference type="RuleBase" id="RU003732"/>
    </source>
</evidence>
<evidence type="ECO:0000256" key="4">
    <source>
        <dbReference type="ARBA" id="ARBA00022989"/>
    </source>
</evidence>
<feature type="transmembrane region" description="Helical" evidence="8">
    <location>
        <begin position="364"/>
        <end position="384"/>
    </location>
</feature>
<keyword evidence="6" id="KW-0769">Symport</keyword>
<keyword evidence="5 8" id="KW-0472">Membrane</keyword>
<dbReference type="PRINTS" id="PR00176">
    <property type="entry name" value="NANEUSMPORT"/>
</dbReference>